<dbReference type="InterPro" id="IPR044152">
    <property type="entry name" value="YqjM-like"/>
</dbReference>
<evidence type="ECO:0000259" key="6">
    <source>
        <dbReference type="Pfam" id="PF00724"/>
    </source>
</evidence>
<keyword evidence="4" id="KW-0521">NADP</keyword>
<evidence type="ECO:0000256" key="1">
    <source>
        <dbReference type="ARBA" id="ARBA00001917"/>
    </source>
</evidence>
<keyword evidence="3" id="KW-0288">FMN</keyword>
<name>A0A942Y950_9BACI</name>
<evidence type="ECO:0000256" key="4">
    <source>
        <dbReference type="ARBA" id="ARBA00022857"/>
    </source>
</evidence>
<evidence type="ECO:0000313" key="7">
    <source>
        <dbReference type="EMBL" id="MBS4183081.1"/>
    </source>
</evidence>
<dbReference type="PANTHER" id="PTHR43303">
    <property type="entry name" value="NADPH DEHYDROGENASE C23G7.10C-RELATED"/>
    <property type="match status" value="1"/>
</dbReference>
<dbReference type="InterPro" id="IPR013785">
    <property type="entry name" value="Aldolase_TIM"/>
</dbReference>
<dbReference type="AlphaFoldDB" id="A0A942Y950"/>
<dbReference type="GO" id="GO:0010181">
    <property type="term" value="F:FMN binding"/>
    <property type="evidence" value="ECO:0007669"/>
    <property type="project" value="InterPro"/>
</dbReference>
<dbReference type="GO" id="GO:0050661">
    <property type="term" value="F:NADP binding"/>
    <property type="evidence" value="ECO:0007669"/>
    <property type="project" value="InterPro"/>
</dbReference>
<feature type="domain" description="NADH:flavin oxidoreductase/NADH oxidase N-terminal" evidence="6">
    <location>
        <begin position="5"/>
        <end position="340"/>
    </location>
</feature>
<accession>A0A942Y950</accession>
<protein>
    <submittedName>
        <fullName evidence="7">NADH:flavin oxidoreductase/NADH oxidase</fullName>
    </submittedName>
</protein>
<organism evidence="7">
    <name type="scientific">Neobacillus citreus</name>
    <dbReference type="NCBI Taxonomy" id="2833578"/>
    <lineage>
        <taxon>Bacteria</taxon>
        <taxon>Bacillati</taxon>
        <taxon>Bacillota</taxon>
        <taxon>Bacilli</taxon>
        <taxon>Bacillales</taxon>
        <taxon>Bacillaceae</taxon>
        <taxon>Neobacillus</taxon>
    </lineage>
</organism>
<dbReference type="GO" id="GO:0003959">
    <property type="term" value="F:NADPH dehydrogenase activity"/>
    <property type="evidence" value="ECO:0007669"/>
    <property type="project" value="InterPro"/>
</dbReference>
<dbReference type="EMBL" id="JAGYPE010000003">
    <property type="protein sequence ID" value="MBS4183081.1"/>
    <property type="molecule type" value="Genomic_DNA"/>
</dbReference>
<gene>
    <name evidence="7" type="ORF">KHB02_16945</name>
</gene>
<keyword evidence="5" id="KW-0560">Oxidoreductase</keyword>
<dbReference type="SUPFAM" id="SSF51395">
    <property type="entry name" value="FMN-linked oxidoreductases"/>
    <property type="match status" value="1"/>
</dbReference>
<reference evidence="7" key="1">
    <citation type="submission" date="2021-05" db="EMBL/GenBank/DDBJ databases">
        <title>Novel Bacillus species.</title>
        <authorList>
            <person name="Liu G."/>
        </authorList>
    </citation>
    <scope>NUCLEOTIDE SEQUENCE</scope>
    <source>
        <strain evidence="7">FJAT-50051</strain>
    </source>
</reference>
<sequence length="371" mass="39414">MTHALFEPITVRDLTVRNRIWVSPMCQYSVEQQDGVPTPWHLVHLGGFAKGGAGAVVVEATGVLPEGRISPQDLGLWNDTQRDAFRPIVDFVHSQGAAAGVQLAHAGRKASTFRPWEPTQGSVPEAAGGWQTVAPSAVAFDGYDEPRELATEDIRVVALAFAAAARRAIEAGFDLVELHAAHGYLLHQFLSPLSNHRTDGYGGSLENRARALLEVLDAVRAEVGEGFPVIVRFSATDWVDGGLTLEDTVQVARWAAEHGADLADVSTGGNVASAPIPVGPGYQVPFAAGIRQGAGIPTIAVGMISDAFQAEQIVATGQADVVMIGRELLRDPGFPLRAAVELGVSVDYEPQQYHRARVTASAGPRDGRRAS</sequence>
<evidence type="ECO:0000256" key="3">
    <source>
        <dbReference type="ARBA" id="ARBA00022643"/>
    </source>
</evidence>
<dbReference type="Pfam" id="PF00724">
    <property type="entry name" value="Oxidored_FMN"/>
    <property type="match status" value="1"/>
</dbReference>
<dbReference type="Gene3D" id="3.20.20.70">
    <property type="entry name" value="Aldolase class I"/>
    <property type="match status" value="1"/>
</dbReference>
<proteinExistence type="predicted"/>
<evidence type="ECO:0000256" key="5">
    <source>
        <dbReference type="ARBA" id="ARBA00023002"/>
    </source>
</evidence>
<evidence type="ECO:0000256" key="2">
    <source>
        <dbReference type="ARBA" id="ARBA00022630"/>
    </source>
</evidence>
<comment type="cofactor">
    <cofactor evidence="1">
        <name>FMN</name>
        <dbReference type="ChEBI" id="CHEBI:58210"/>
    </cofactor>
</comment>
<keyword evidence="2" id="KW-0285">Flavoprotein</keyword>
<dbReference type="CDD" id="cd02932">
    <property type="entry name" value="OYE_YqiM_FMN"/>
    <property type="match status" value="1"/>
</dbReference>
<dbReference type="PANTHER" id="PTHR43303:SF4">
    <property type="entry name" value="NADPH DEHYDROGENASE C23G7.10C-RELATED"/>
    <property type="match status" value="1"/>
</dbReference>
<dbReference type="InterPro" id="IPR001155">
    <property type="entry name" value="OxRdtase_FMN_N"/>
</dbReference>
<comment type="caution">
    <text evidence="7">The sequence shown here is derived from an EMBL/GenBank/DDBJ whole genome shotgun (WGS) entry which is preliminary data.</text>
</comment>